<feature type="compositionally biased region" description="Basic and acidic residues" evidence="1">
    <location>
        <begin position="44"/>
        <end position="67"/>
    </location>
</feature>
<gene>
    <name evidence="2" type="ORF">O181_045246</name>
</gene>
<reference evidence="2" key="1">
    <citation type="submission" date="2021-03" db="EMBL/GenBank/DDBJ databases">
        <title>Draft genome sequence of rust myrtle Austropuccinia psidii MF-1, a brazilian biotype.</title>
        <authorList>
            <person name="Quecine M.C."/>
            <person name="Pachon D.M.R."/>
            <person name="Bonatelli M.L."/>
            <person name="Correr F.H."/>
            <person name="Franceschini L.M."/>
            <person name="Leite T.F."/>
            <person name="Margarido G.R.A."/>
            <person name="Almeida C.A."/>
            <person name="Ferrarezi J.A."/>
            <person name="Labate C.A."/>
        </authorList>
    </citation>
    <scope>NUCLEOTIDE SEQUENCE</scope>
    <source>
        <strain evidence="2">MF-1</strain>
    </source>
</reference>
<comment type="caution">
    <text evidence="2">The sequence shown here is derived from an EMBL/GenBank/DDBJ whole genome shotgun (WGS) entry which is preliminary data.</text>
</comment>
<dbReference type="Proteomes" id="UP000765509">
    <property type="component" value="Unassembled WGS sequence"/>
</dbReference>
<feature type="compositionally biased region" description="Basic and acidic residues" evidence="1">
    <location>
        <begin position="11"/>
        <end position="24"/>
    </location>
</feature>
<evidence type="ECO:0000256" key="1">
    <source>
        <dbReference type="SAM" id="MobiDB-lite"/>
    </source>
</evidence>
<sequence length="221" mass="25206">MDGVHYHPNIKQKDKRLAQQKEGGKQGCSPCSFYQKATSLQTSPRREEEQEKELKENILPKLQDPKNQKGCHGQCLQHGQKPDRVQGQRGTKNDKTPFPKEISISPDVFNTLKEPENSTLPLKASTDKSLTGFLKQAENLNKLYPETSQKMMQMKILEICGGELEHSLGSRCLEPCSTEDYINALEDIVARPKIGRTWKTLDYKISNKPVIREDKPREPFQ</sequence>
<feature type="region of interest" description="Disordered" evidence="1">
    <location>
        <begin position="1"/>
        <end position="103"/>
    </location>
</feature>
<organism evidence="2 3">
    <name type="scientific">Austropuccinia psidii MF-1</name>
    <dbReference type="NCBI Taxonomy" id="1389203"/>
    <lineage>
        <taxon>Eukaryota</taxon>
        <taxon>Fungi</taxon>
        <taxon>Dikarya</taxon>
        <taxon>Basidiomycota</taxon>
        <taxon>Pucciniomycotina</taxon>
        <taxon>Pucciniomycetes</taxon>
        <taxon>Pucciniales</taxon>
        <taxon>Sphaerophragmiaceae</taxon>
        <taxon>Austropuccinia</taxon>
    </lineage>
</organism>
<dbReference type="OrthoDB" id="2507294at2759"/>
<keyword evidence="3" id="KW-1185">Reference proteome</keyword>
<proteinExistence type="predicted"/>
<dbReference type="EMBL" id="AVOT02018552">
    <property type="protein sequence ID" value="MBW0505531.1"/>
    <property type="molecule type" value="Genomic_DNA"/>
</dbReference>
<accession>A0A9Q3DJV4</accession>
<feature type="compositionally biased region" description="Basic and acidic residues" evidence="1">
    <location>
        <begin position="80"/>
        <end position="98"/>
    </location>
</feature>
<dbReference type="AlphaFoldDB" id="A0A9Q3DJV4"/>
<evidence type="ECO:0000313" key="2">
    <source>
        <dbReference type="EMBL" id="MBW0505531.1"/>
    </source>
</evidence>
<protein>
    <submittedName>
        <fullName evidence="2">Uncharacterized protein</fullName>
    </submittedName>
</protein>
<name>A0A9Q3DJV4_9BASI</name>
<evidence type="ECO:0000313" key="3">
    <source>
        <dbReference type="Proteomes" id="UP000765509"/>
    </source>
</evidence>